<protein>
    <recommendedName>
        <fullName evidence="2">Plasmid maintenance system killer protein</fullName>
    </recommendedName>
</protein>
<comment type="caution">
    <text evidence="1">The sequence shown here is derived from an EMBL/GenBank/DDBJ whole genome shotgun (WGS) entry which is preliminary data.</text>
</comment>
<dbReference type="PANTHER" id="PTHR40266:SF2">
    <property type="entry name" value="TOXIN HIGB-1"/>
    <property type="match status" value="1"/>
</dbReference>
<proteinExistence type="predicted"/>
<dbReference type="Pfam" id="PF05015">
    <property type="entry name" value="HigB-like_toxin"/>
    <property type="match status" value="1"/>
</dbReference>
<dbReference type="PANTHER" id="PTHR40266">
    <property type="entry name" value="TOXIN HIGB-1"/>
    <property type="match status" value="1"/>
</dbReference>
<dbReference type="InterPro" id="IPR035093">
    <property type="entry name" value="RelE/ParE_toxin_dom_sf"/>
</dbReference>
<evidence type="ECO:0008006" key="2">
    <source>
        <dbReference type="Google" id="ProtNLM"/>
    </source>
</evidence>
<evidence type="ECO:0000313" key="1">
    <source>
        <dbReference type="EMBL" id="KKK75186.1"/>
    </source>
</evidence>
<dbReference type="AlphaFoldDB" id="A0A0F9ASM2"/>
<gene>
    <name evidence="1" type="ORF">LCGC14_2876270</name>
</gene>
<dbReference type="SUPFAM" id="SSF143011">
    <property type="entry name" value="RelE-like"/>
    <property type="match status" value="1"/>
</dbReference>
<sequence>MIRSFADKVTEGLYVTGKGGKLPSDIRRAAIRKLDYLDAAVVLEDLRKPPGNRLEALKGKLKGKHSIRINDQYRLVFRFKGRDAFDVEIVDYHK</sequence>
<dbReference type="InterPro" id="IPR007711">
    <property type="entry name" value="HigB-1"/>
</dbReference>
<organism evidence="1">
    <name type="scientific">marine sediment metagenome</name>
    <dbReference type="NCBI Taxonomy" id="412755"/>
    <lineage>
        <taxon>unclassified sequences</taxon>
        <taxon>metagenomes</taxon>
        <taxon>ecological metagenomes</taxon>
    </lineage>
</organism>
<dbReference type="EMBL" id="LAZR01055976">
    <property type="protein sequence ID" value="KKK75186.1"/>
    <property type="molecule type" value="Genomic_DNA"/>
</dbReference>
<reference evidence="1" key="1">
    <citation type="journal article" date="2015" name="Nature">
        <title>Complex archaea that bridge the gap between prokaryotes and eukaryotes.</title>
        <authorList>
            <person name="Spang A."/>
            <person name="Saw J.H."/>
            <person name="Jorgensen S.L."/>
            <person name="Zaremba-Niedzwiedzka K."/>
            <person name="Martijn J."/>
            <person name="Lind A.E."/>
            <person name="van Eijk R."/>
            <person name="Schleper C."/>
            <person name="Guy L."/>
            <person name="Ettema T.J."/>
        </authorList>
    </citation>
    <scope>NUCLEOTIDE SEQUENCE</scope>
</reference>
<dbReference type="Gene3D" id="3.30.2310.20">
    <property type="entry name" value="RelE-like"/>
    <property type="match status" value="1"/>
</dbReference>
<accession>A0A0F9ASM2</accession>
<name>A0A0F9ASM2_9ZZZZ</name>